<organism evidence="2">
    <name type="scientific">Arundo donax</name>
    <name type="common">Giant reed</name>
    <name type="synonym">Donax arundinaceus</name>
    <dbReference type="NCBI Taxonomy" id="35708"/>
    <lineage>
        <taxon>Eukaryota</taxon>
        <taxon>Viridiplantae</taxon>
        <taxon>Streptophyta</taxon>
        <taxon>Embryophyta</taxon>
        <taxon>Tracheophyta</taxon>
        <taxon>Spermatophyta</taxon>
        <taxon>Magnoliopsida</taxon>
        <taxon>Liliopsida</taxon>
        <taxon>Poales</taxon>
        <taxon>Poaceae</taxon>
        <taxon>PACMAD clade</taxon>
        <taxon>Arundinoideae</taxon>
        <taxon>Arundineae</taxon>
        <taxon>Arundo</taxon>
    </lineage>
</organism>
<reference evidence="2" key="1">
    <citation type="submission" date="2014-09" db="EMBL/GenBank/DDBJ databases">
        <authorList>
            <person name="Magalhaes I.L.F."/>
            <person name="Oliveira U."/>
            <person name="Santos F.R."/>
            <person name="Vidigal T.H.D.A."/>
            <person name="Brescovit A.D."/>
            <person name="Santos A.J."/>
        </authorList>
    </citation>
    <scope>NUCLEOTIDE SEQUENCE</scope>
    <source>
        <tissue evidence="2">Shoot tissue taken approximately 20 cm above the soil surface</tissue>
    </source>
</reference>
<dbReference type="EMBL" id="GBRH01216208">
    <property type="protein sequence ID" value="JAD81687.1"/>
    <property type="molecule type" value="Transcribed_RNA"/>
</dbReference>
<feature type="region of interest" description="Disordered" evidence="1">
    <location>
        <begin position="44"/>
        <end position="67"/>
    </location>
</feature>
<proteinExistence type="predicted"/>
<name>A0A0A9DD65_ARUDO</name>
<reference evidence="2" key="2">
    <citation type="journal article" date="2015" name="Data Brief">
        <title>Shoot transcriptome of the giant reed, Arundo donax.</title>
        <authorList>
            <person name="Barrero R.A."/>
            <person name="Guerrero F.D."/>
            <person name="Moolhuijzen P."/>
            <person name="Goolsby J.A."/>
            <person name="Tidwell J."/>
            <person name="Bellgard S.E."/>
            <person name="Bellgard M.I."/>
        </authorList>
    </citation>
    <scope>NUCLEOTIDE SEQUENCE</scope>
    <source>
        <tissue evidence="2">Shoot tissue taken approximately 20 cm above the soil surface</tissue>
    </source>
</reference>
<dbReference type="AlphaFoldDB" id="A0A0A9DD65"/>
<evidence type="ECO:0000313" key="2">
    <source>
        <dbReference type="EMBL" id="JAD81687.1"/>
    </source>
</evidence>
<protein>
    <submittedName>
        <fullName evidence="2">Uncharacterized protein</fullName>
    </submittedName>
</protein>
<accession>A0A0A9DD65</accession>
<sequence length="67" mass="7529">MCTIMRAPNRTSAHLANLYTETLGTLLCIRTYMHTLPSHLPIHRADPSNSHKGCTHTWPNPVGTPHR</sequence>
<evidence type="ECO:0000256" key="1">
    <source>
        <dbReference type="SAM" id="MobiDB-lite"/>
    </source>
</evidence>